<evidence type="ECO:0000256" key="6">
    <source>
        <dbReference type="ARBA" id="ARBA00023239"/>
    </source>
</evidence>
<evidence type="ECO:0000256" key="8">
    <source>
        <dbReference type="ARBA" id="ARBA00023295"/>
    </source>
</evidence>
<keyword evidence="6" id="KW-0456">Lyase</keyword>
<protein>
    <recommendedName>
        <fullName evidence="2">DNA-(apurinic or apyrimidinic site) lyase</fullName>
        <ecNumber evidence="2">4.2.99.18</ecNumber>
    </recommendedName>
</protein>
<dbReference type="SUPFAM" id="SSF48150">
    <property type="entry name" value="DNA-glycosylase"/>
    <property type="match status" value="1"/>
</dbReference>
<dbReference type="InterPro" id="IPR012904">
    <property type="entry name" value="OGG_N"/>
</dbReference>
<dbReference type="GO" id="GO:0034039">
    <property type="term" value="F:8-oxo-7,8-dihydroguanine DNA N-glycosylase activity"/>
    <property type="evidence" value="ECO:0007669"/>
    <property type="project" value="TreeGrafter"/>
</dbReference>
<dbReference type="AlphaFoldDB" id="L2GYS4"/>
<dbReference type="GO" id="GO:0006289">
    <property type="term" value="P:nucleotide-excision repair"/>
    <property type="evidence" value="ECO:0007669"/>
    <property type="project" value="InterPro"/>
</dbReference>
<organism evidence="11 12">
    <name type="scientific">Vavraia culicis (isolate floridensis)</name>
    <name type="common">Microsporidian parasite</name>
    <dbReference type="NCBI Taxonomy" id="948595"/>
    <lineage>
        <taxon>Eukaryota</taxon>
        <taxon>Fungi</taxon>
        <taxon>Fungi incertae sedis</taxon>
        <taxon>Microsporidia</taxon>
        <taxon>Pleistophoridae</taxon>
        <taxon>Vavraia</taxon>
    </lineage>
</organism>
<sequence length="305" mass="36538">MEWQRLKTDQYINLEKTLYSGQIFSFQRTGDNESTGIVEGFLVTFKQEKDVIYYKIFNYKENVNYETVFWKFFTLDLNYKKIFKEWNDKISKCRTETNSENEQNYDLYGLSPFKENGLRLLRCDLKDTIFSFICSSNNNIKRITKMVLVLFSLGEYITTINGKNFYHFPNPEELSDKEQFLRDNGFGYRASYIAKTARLMTTMKYDQLYNRNYHWAFERLNRYSGISYKVADCVCLLGLHFHDVVPIDIHIFRTAKRIFSIKEDRLSKRSYLNMQRRFQEFFGDYSGLAQLVLFEESVKAHKSRK</sequence>
<dbReference type="OMA" id="GYAQEYL"/>
<keyword evidence="5" id="KW-0234">DNA repair</keyword>
<dbReference type="GeneID" id="19877914"/>
<dbReference type="OrthoDB" id="238681at2759"/>
<keyword evidence="7" id="KW-0511">Multifunctional enzyme</keyword>
<comment type="catalytic activity">
    <reaction evidence="9">
        <text>2'-deoxyribonucleotide-(2'-deoxyribose 5'-phosphate)-2'-deoxyribonucleotide-DNA = a 3'-end 2'-deoxyribonucleotide-(2,3-dehydro-2,3-deoxyribose 5'-phosphate)-DNA + a 5'-end 5'-phospho-2'-deoxyribonucleoside-DNA + H(+)</text>
        <dbReference type="Rhea" id="RHEA:66592"/>
        <dbReference type="Rhea" id="RHEA-COMP:13180"/>
        <dbReference type="Rhea" id="RHEA-COMP:16897"/>
        <dbReference type="Rhea" id="RHEA-COMP:17067"/>
        <dbReference type="ChEBI" id="CHEBI:15378"/>
        <dbReference type="ChEBI" id="CHEBI:136412"/>
        <dbReference type="ChEBI" id="CHEBI:157695"/>
        <dbReference type="ChEBI" id="CHEBI:167181"/>
        <dbReference type="EC" id="4.2.99.18"/>
    </reaction>
</comment>
<dbReference type="InParanoid" id="L2GYS4"/>
<keyword evidence="4" id="KW-0378">Hydrolase</keyword>
<accession>L2GYS4</accession>
<keyword evidence="8" id="KW-0326">Glycosidase</keyword>
<dbReference type="SMART" id="SM00478">
    <property type="entry name" value="ENDO3c"/>
    <property type="match status" value="1"/>
</dbReference>
<dbReference type="PANTHER" id="PTHR10242">
    <property type="entry name" value="8-OXOGUANINE DNA GLYCOSYLASE"/>
    <property type="match status" value="1"/>
</dbReference>
<dbReference type="Gene3D" id="1.10.340.30">
    <property type="entry name" value="Hypothetical protein, domain 2"/>
    <property type="match status" value="1"/>
</dbReference>
<evidence type="ECO:0000256" key="9">
    <source>
        <dbReference type="ARBA" id="ARBA00044632"/>
    </source>
</evidence>
<dbReference type="GO" id="GO:0005634">
    <property type="term" value="C:nucleus"/>
    <property type="evidence" value="ECO:0007669"/>
    <property type="project" value="TreeGrafter"/>
</dbReference>
<comment type="similarity">
    <text evidence="1">Belongs to the type-1 OGG1 family.</text>
</comment>
<dbReference type="GO" id="GO:0003684">
    <property type="term" value="F:damaged DNA binding"/>
    <property type="evidence" value="ECO:0007669"/>
    <property type="project" value="InterPro"/>
</dbReference>
<feature type="domain" description="HhH-GPD" evidence="10">
    <location>
        <begin position="134"/>
        <end position="297"/>
    </location>
</feature>
<evidence type="ECO:0000259" key="10">
    <source>
        <dbReference type="SMART" id="SM00478"/>
    </source>
</evidence>
<dbReference type="Pfam" id="PF00730">
    <property type="entry name" value="HhH-GPD"/>
    <property type="match status" value="1"/>
</dbReference>
<evidence type="ECO:0000313" key="11">
    <source>
        <dbReference type="EMBL" id="ELA48413.1"/>
    </source>
</evidence>
<dbReference type="Pfam" id="PF07934">
    <property type="entry name" value="OGG_N"/>
    <property type="match status" value="1"/>
</dbReference>
<dbReference type="EMBL" id="GL877404">
    <property type="protein sequence ID" value="ELA48413.1"/>
    <property type="molecule type" value="Genomic_DNA"/>
</dbReference>
<dbReference type="InterPro" id="IPR052054">
    <property type="entry name" value="Oxidative_DNA_repair_enzyme"/>
</dbReference>
<proteinExistence type="inferred from homology"/>
<gene>
    <name evidence="11" type="ORF">VCUG_00022</name>
</gene>
<dbReference type="STRING" id="948595.L2GYS4"/>
<evidence type="ECO:0000256" key="3">
    <source>
        <dbReference type="ARBA" id="ARBA00022763"/>
    </source>
</evidence>
<evidence type="ECO:0000256" key="7">
    <source>
        <dbReference type="ARBA" id="ARBA00023268"/>
    </source>
</evidence>
<dbReference type="InterPro" id="IPR023170">
    <property type="entry name" value="HhH_base_excis_C"/>
</dbReference>
<dbReference type="PANTHER" id="PTHR10242:SF2">
    <property type="entry name" value="N-GLYCOSYLASE_DNA LYASE"/>
    <property type="match status" value="1"/>
</dbReference>
<dbReference type="InterPro" id="IPR011257">
    <property type="entry name" value="DNA_glycosylase"/>
</dbReference>
<dbReference type="SUPFAM" id="SSF55945">
    <property type="entry name" value="TATA-box binding protein-like"/>
    <property type="match status" value="1"/>
</dbReference>
<evidence type="ECO:0000313" key="12">
    <source>
        <dbReference type="Proteomes" id="UP000011081"/>
    </source>
</evidence>
<name>L2GYS4_VAVCU</name>
<evidence type="ECO:0000256" key="1">
    <source>
        <dbReference type="ARBA" id="ARBA00010679"/>
    </source>
</evidence>
<evidence type="ECO:0000256" key="2">
    <source>
        <dbReference type="ARBA" id="ARBA00012720"/>
    </source>
</evidence>
<dbReference type="CDD" id="cd00056">
    <property type="entry name" value="ENDO3c"/>
    <property type="match status" value="1"/>
</dbReference>
<dbReference type="VEuPathDB" id="MicrosporidiaDB:VCUG_00022"/>
<dbReference type="InterPro" id="IPR003265">
    <property type="entry name" value="HhH-GPD_domain"/>
</dbReference>
<keyword evidence="3" id="KW-0227">DNA damage</keyword>
<evidence type="ECO:0000256" key="4">
    <source>
        <dbReference type="ARBA" id="ARBA00022801"/>
    </source>
</evidence>
<dbReference type="Gene3D" id="1.10.1670.10">
    <property type="entry name" value="Helix-hairpin-Helix base-excision DNA repair enzymes (C-terminal)"/>
    <property type="match status" value="1"/>
</dbReference>
<keyword evidence="12" id="KW-1185">Reference proteome</keyword>
<dbReference type="EC" id="4.2.99.18" evidence="2"/>
<dbReference type="Proteomes" id="UP000011081">
    <property type="component" value="Unassembled WGS sequence"/>
</dbReference>
<dbReference type="GO" id="GO:0140078">
    <property type="term" value="F:class I DNA-(apurinic or apyrimidinic site) endonuclease activity"/>
    <property type="evidence" value="ECO:0007669"/>
    <property type="project" value="UniProtKB-EC"/>
</dbReference>
<dbReference type="Gene3D" id="3.30.310.40">
    <property type="match status" value="1"/>
</dbReference>
<dbReference type="RefSeq" id="XP_008073043.1">
    <property type="nucleotide sequence ID" value="XM_008074852.1"/>
</dbReference>
<dbReference type="GO" id="GO:0006285">
    <property type="term" value="P:base-excision repair, AP site formation"/>
    <property type="evidence" value="ECO:0007669"/>
    <property type="project" value="UniProtKB-ARBA"/>
</dbReference>
<evidence type="ECO:0000256" key="5">
    <source>
        <dbReference type="ARBA" id="ARBA00023204"/>
    </source>
</evidence>
<dbReference type="HOGENOM" id="CLU_027543_3_1_1"/>
<reference evidence="12" key="1">
    <citation type="submission" date="2011-03" db="EMBL/GenBank/DDBJ databases">
        <title>The genome sequence of Vavraia culicis strain floridensis.</title>
        <authorList>
            <consortium name="The Broad Institute Genome Sequencing Platform"/>
            <person name="Cuomo C."/>
            <person name="Becnel J."/>
            <person name="Sanscrainte N."/>
            <person name="Young S.K."/>
            <person name="Zeng Q."/>
            <person name="Gargeya S."/>
            <person name="Fitzgerald M."/>
            <person name="Haas B."/>
            <person name="Abouelleil A."/>
            <person name="Alvarado L."/>
            <person name="Arachchi H.M."/>
            <person name="Berlin A."/>
            <person name="Chapman S.B."/>
            <person name="Gearin G."/>
            <person name="Goldberg J."/>
            <person name="Griggs A."/>
            <person name="Gujja S."/>
            <person name="Hansen M."/>
            <person name="Heiman D."/>
            <person name="Howarth C."/>
            <person name="Larimer J."/>
            <person name="Lui A."/>
            <person name="MacDonald P.J.P."/>
            <person name="McCowen C."/>
            <person name="Montmayeur A."/>
            <person name="Murphy C."/>
            <person name="Neiman D."/>
            <person name="Pearson M."/>
            <person name="Priest M."/>
            <person name="Roberts A."/>
            <person name="Saif S."/>
            <person name="Shea T."/>
            <person name="Sisk P."/>
            <person name="Stolte C."/>
            <person name="Sykes S."/>
            <person name="Wortman J."/>
            <person name="Nusbaum C."/>
            <person name="Birren B."/>
        </authorList>
    </citation>
    <scope>NUCLEOTIDE SEQUENCE [LARGE SCALE GENOMIC DNA]</scope>
    <source>
        <strain evidence="12">floridensis</strain>
    </source>
</reference>